<name>A0A956NGD4_UNCEI</name>
<dbReference type="SUPFAM" id="SSF51735">
    <property type="entry name" value="NAD(P)-binding Rossmann-fold domains"/>
    <property type="match status" value="1"/>
</dbReference>
<dbReference type="Gene3D" id="3.40.50.720">
    <property type="entry name" value="NAD(P)-binding Rossmann-like Domain"/>
    <property type="match status" value="1"/>
</dbReference>
<dbReference type="PANTHER" id="PTHR43000">
    <property type="entry name" value="DTDP-D-GLUCOSE 4,6-DEHYDRATASE-RELATED"/>
    <property type="match status" value="1"/>
</dbReference>
<dbReference type="Proteomes" id="UP000739538">
    <property type="component" value="Unassembled WGS sequence"/>
</dbReference>
<accession>A0A956NGD4</accession>
<protein>
    <submittedName>
        <fullName evidence="3">NAD(P)-dependent oxidoreductase</fullName>
    </submittedName>
</protein>
<reference evidence="3" key="2">
    <citation type="journal article" date="2021" name="Microbiome">
        <title>Successional dynamics and alternative stable states in a saline activated sludge microbial community over 9 years.</title>
        <authorList>
            <person name="Wang Y."/>
            <person name="Ye J."/>
            <person name="Ju F."/>
            <person name="Liu L."/>
            <person name="Boyd J.A."/>
            <person name="Deng Y."/>
            <person name="Parks D.H."/>
            <person name="Jiang X."/>
            <person name="Yin X."/>
            <person name="Woodcroft B.J."/>
            <person name="Tyson G.W."/>
            <person name="Hugenholtz P."/>
            <person name="Polz M.F."/>
            <person name="Zhang T."/>
        </authorList>
    </citation>
    <scope>NUCLEOTIDE SEQUENCE</scope>
    <source>
        <strain evidence="3">HKST-UBA02</strain>
    </source>
</reference>
<dbReference type="EMBL" id="JAGQHS010000131">
    <property type="protein sequence ID" value="MCA9757951.1"/>
    <property type="molecule type" value="Genomic_DNA"/>
</dbReference>
<evidence type="ECO:0000256" key="1">
    <source>
        <dbReference type="ARBA" id="ARBA00007637"/>
    </source>
</evidence>
<dbReference type="Pfam" id="PF01370">
    <property type="entry name" value="Epimerase"/>
    <property type="match status" value="1"/>
</dbReference>
<organism evidence="3 4">
    <name type="scientific">Eiseniibacteriota bacterium</name>
    <dbReference type="NCBI Taxonomy" id="2212470"/>
    <lineage>
        <taxon>Bacteria</taxon>
        <taxon>Candidatus Eiseniibacteriota</taxon>
    </lineage>
</organism>
<sequence>MRVAITGATGFLGGHIAETFAGLGWELSLLARSSDRAETVAHLGRTVVGDITDAKALDTLFAGADVGIHLVSNFRSASGPPESYHQTNVRGTQEAVGAARRAGVRRFVHCSTIGVHGHVRSTPADETSPFHPGDLYQETKAEAELWVQSEARKPGMEIVVVRPCSIYGPGDTRMLKMFRMLAKRTFFTLGACRENFHAVYIDDLIEGFRLVSTQPGIQGEAFILGGPRYLPLWDYLVTAASAAGAPPPWMRFPYSPVFAASVVCEKLCVPLRIEPPLHPRRVRFFRNNRAFSIDKARRSLGYDPRVSLEEGMERTVAWYRSQGLL</sequence>
<evidence type="ECO:0000313" key="4">
    <source>
        <dbReference type="Proteomes" id="UP000739538"/>
    </source>
</evidence>
<dbReference type="InterPro" id="IPR036291">
    <property type="entry name" value="NAD(P)-bd_dom_sf"/>
</dbReference>
<comment type="caution">
    <text evidence="3">The sequence shown here is derived from an EMBL/GenBank/DDBJ whole genome shotgun (WGS) entry which is preliminary data.</text>
</comment>
<comment type="similarity">
    <text evidence="1">Belongs to the NAD(P)-dependent epimerase/dehydratase family.</text>
</comment>
<dbReference type="InterPro" id="IPR001509">
    <property type="entry name" value="Epimerase_deHydtase"/>
</dbReference>
<dbReference type="AlphaFoldDB" id="A0A956NGD4"/>
<evidence type="ECO:0000313" key="3">
    <source>
        <dbReference type="EMBL" id="MCA9757951.1"/>
    </source>
</evidence>
<proteinExistence type="inferred from homology"/>
<evidence type="ECO:0000259" key="2">
    <source>
        <dbReference type="Pfam" id="PF01370"/>
    </source>
</evidence>
<reference evidence="3" key="1">
    <citation type="submission" date="2020-04" db="EMBL/GenBank/DDBJ databases">
        <authorList>
            <person name="Zhang T."/>
        </authorList>
    </citation>
    <scope>NUCLEOTIDE SEQUENCE</scope>
    <source>
        <strain evidence="3">HKST-UBA02</strain>
    </source>
</reference>
<feature type="domain" description="NAD-dependent epimerase/dehydratase" evidence="2">
    <location>
        <begin position="3"/>
        <end position="224"/>
    </location>
</feature>
<gene>
    <name evidence="3" type="ORF">KDA27_19320</name>
</gene>